<dbReference type="Gene3D" id="3.40.50.300">
    <property type="entry name" value="P-loop containing nucleotide triphosphate hydrolases"/>
    <property type="match status" value="1"/>
</dbReference>
<dbReference type="Proteomes" id="UP001238467">
    <property type="component" value="Unassembled WGS sequence"/>
</dbReference>
<evidence type="ECO:0000256" key="4">
    <source>
        <dbReference type="ARBA" id="ARBA00022475"/>
    </source>
</evidence>
<dbReference type="InterPro" id="IPR050388">
    <property type="entry name" value="ABC_Ni/Peptide_Import"/>
</dbReference>
<proteinExistence type="inferred from homology"/>
<keyword evidence="5" id="KW-0472">Membrane</keyword>
<evidence type="ECO:0000313" key="8">
    <source>
        <dbReference type="EMBL" id="MDQ0347987.1"/>
    </source>
</evidence>
<evidence type="ECO:0000259" key="7">
    <source>
        <dbReference type="PROSITE" id="PS50893"/>
    </source>
</evidence>
<dbReference type="RefSeq" id="WP_307060683.1">
    <property type="nucleotide sequence ID" value="NZ_JAUSUH010000004.1"/>
</dbReference>
<dbReference type="InterPro" id="IPR027417">
    <property type="entry name" value="P-loop_NTPase"/>
</dbReference>
<dbReference type="InterPro" id="IPR003439">
    <property type="entry name" value="ABC_transporter-like_ATP-bd"/>
</dbReference>
<reference evidence="8 9" key="1">
    <citation type="submission" date="2023-07" db="EMBL/GenBank/DDBJ databases">
        <title>Genomic Encyclopedia of Type Strains, Phase IV (KMG-IV): sequencing the most valuable type-strain genomes for metagenomic binning, comparative biology and taxonomic classification.</title>
        <authorList>
            <person name="Goeker M."/>
        </authorList>
    </citation>
    <scope>NUCLEOTIDE SEQUENCE [LARGE SCALE GENOMIC DNA]</scope>
    <source>
        <strain evidence="8 9">DSM 1277</strain>
    </source>
</reference>
<feature type="domain" description="ABC transporter" evidence="7">
    <location>
        <begin position="49"/>
        <end position="290"/>
    </location>
</feature>
<comment type="subcellular location">
    <subcellularLocation>
        <location evidence="1">Membrane</location>
    </subcellularLocation>
</comment>
<evidence type="ECO:0000256" key="6">
    <source>
        <dbReference type="SAM" id="MobiDB-lite"/>
    </source>
</evidence>
<name>A0ABU0DHS6_9HYPH</name>
<accession>A0ABU0DHS6</accession>
<keyword evidence="3" id="KW-0813">Transport</keyword>
<evidence type="ECO:0000256" key="3">
    <source>
        <dbReference type="ARBA" id="ARBA00022448"/>
    </source>
</evidence>
<comment type="similarity">
    <text evidence="2">Belongs to the ABC transporter superfamily.</text>
</comment>
<comment type="caution">
    <text evidence="8">The sequence shown here is derived from an EMBL/GenBank/DDBJ whole genome shotgun (WGS) entry which is preliminary data.</text>
</comment>
<dbReference type="Pfam" id="PF00005">
    <property type="entry name" value="ABC_tran"/>
    <property type="match status" value="1"/>
</dbReference>
<dbReference type="Pfam" id="PF12911">
    <property type="entry name" value="OppC_N"/>
    <property type="match status" value="1"/>
</dbReference>
<dbReference type="SUPFAM" id="SSF52540">
    <property type="entry name" value="P-loop containing nucleoside triphosphate hydrolases"/>
    <property type="match status" value="1"/>
</dbReference>
<dbReference type="PROSITE" id="PS50893">
    <property type="entry name" value="ABC_TRANSPORTER_2"/>
    <property type="match status" value="1"/>
</dbReference>
<dbReference type="EMBL" id="JAUSUH010000004">
    <property type="protein sequence ID" value="MDQ0347987.1"/>
    <property type="molecule type" value="Genomic_DNA"/>
</dbReference>
<keyword evidence="9" id="KW-1185">Reference proteome</keyword>
<dbReference type="PANTHER" id="PTHR43297:SF2">
    <property type="entry name" value="DIPEPTIDE TRANSPORT ATP-BINDING PROTEIN DPPD"/>
    <property type="match status" value="1"/>
</dbReference>
<protein>
    <submittedName>
        <fullName evidence="8">ABC-type dipeptide/oligopeptide/nickel transport system ATPase component</fullName>
    </submittedName>
</protein>
<feature type="region of interest" description="Disordered" evidence="6">
    <location>
        <begin position="350"/>
        <end position="373"/>
    </location>
</feature>
<organism evidence="8 9">
    <name type="scientific">Ancylobacter vacuolatus</name>
    <dbReference type="NCBI Taxonomy" id="223389"/>
    <lineage>
        <taxon>Bacteria</taxon>
        <taxon>Pseudomonadati</taxon>
        <taxon>Pseudomonadota</taxon>
        <taxon>Alphaproteobacteria</taxon>
        <taxon>Hyphomicrobiales</taxon>
        <taxon>Xanthobacteraceae</taxon>
        <taxon>Ancylobacter</taxon>
    </lineage>
</organism>
<feature type="compositionally biased region" description="Low complexity" evidence="6">
    <location>
        <begin position="350"/>
        <end position="363"/>
    </location>
</feature>
<evidence type="ECO:0000256" key="2">
    <source>
        <dbReference type="ARBA" id="ARBA00005417"/>
    </source>
</evidence>
<evidence type="ECO:0000256" key="1">
    <source>
        <dbReference type="ARBA" id="ARBA00004370"/>
    </source>
</evidence>
<dbReference type="PANTHER" id="PTHR43297">
    <property type="entry name" value="OLIGOPEPTIDE TRANSPORT ATP-BINDING PROTEIN APPD"/>
    <property type="match status" value="1"/>
</dbReference>
<evidence type="ECO:0000256" key="5">
    <source>
        <dbReference type="ARBA" id="ARBA00023136"/>
    </source>
</evidence>
<gene>
    <name evidence="8" type="ORF">J2S76_002414</name>
</gene>
<keyword evidence="4" id="KW-1003">Cell membrane</keyword>
<evidence type="ECO:0000313" key="9">
    <source>
        <dbReference type="Proteomes" id="UP001238467"/>
    </source>
</evidence>
<sequence length="393" mass="41847">MRAEFMRYLSRHPAAVVGLALLALQVIAILFSPWLTSYSPVEADPLASLEPPSLAHWFGTDVSGMDICARVIYATRINLLISLTAVARSLLDLLPEGGRIVEGDIRLDGATVLGLSAAEQGKLRGARIALIGTNAKALLDPVATVGGQIARVMRAHRACGHRGAWAAADLLAKFGIVNPERRAKAYRHEHSGGMAQRAVIAMAMVANPDIVLADDTTLGLDATIQVQVLDLLVKRCREHGAGVVLITHDLGIIAHCCDRVAIMKGGRIVELGEVGRFLQGPRDDYSRTLLDAARVRPTPRTGQSEGTMQGRAEAAHARPLLDVRRLEKFFPIAGGTEVVRAIDEPALAGARADRPAAAARPPASMERDGSAGCGSCSIWSTCRSALPTPIRTN</sequence>
<dbReference type="InterPro" id="IPR025966">
    <property type="entry name" value="OppC_N"/>
</dbReference>